<keyword evidence="2" id="KW-1185">Reference proteome</keyword>
<dbReference type="RefSeq" id="WP_206570184.1">
    <property type="nucleotide sequence ID" value="NZ_JAFKCW010000003.1"/>
</dbReference>
<dbReference type="EMBL" id="JAFKCW010000003">
    <property type="protein sequence ID" value="MBN7802184.1"/>
    <property type="molecule type" value="Genomic_DNA"/>
</dbReference>
<gene>
    <name evidence="1" type="ORF">J0A67_15025</name>
</gene>
<dbReference type="InterPro" id="IPR036196">
    <property type="entry name" value="Ptyr_pPase_sf"/>
</dbReference>
<comment type="caution">
    <text evidence="1">The sequence shown here is derived from an EMBL/GenBank/DDBJ whole genome shotgun (WGS) entry which is preliminary data.</text>
</comment>
<dbReference type="Proteomes" id="UP000664698">
    <property type="component" value="Unassembled WGS sequence"/>
</dbReference>
<evidence type="ECO:0000313" key="2">
    <source>
        <dbReference type="Proteomes" id="UP000664698"/>
    </source>
</evidence>
<sequence length="211" mass="23934">MLDQFQTCTPLLAETLRKAQLLPISEERKSVLSPLIQYVQEKIDQVQEINLNFICTHNSRRSQFSQVWTKTAAELHGLAINSYSGGVEVTAFNSRAVESLKRSGFRVSSKENGSNPTYFLFYSDEADPIVAFSKLFDDPANKASQFAAVMTCDHADENCPFIPGTEQRIAVRYEHPKAFDDTELESEKYDERSLQIASEMLYVFSQIRKKG</sequence>
<reference evidence="1 2" key="1">
    <citation type="submission" date="2021-03" db="EMBL/GenBank/DDBJ databases">
        <title>novel species isolated from a fishpond in China.</title>
        <authorList>
            <person name="Lu H."/>
            <person name="Cai Z."/>
        </authorList>
    </citation>
    <scope>NUCLEOTIDE SEQUENCE [LARGE SCALE GENOMIC DNA]</scope>
    <source>
        <strain evidence="1 2">JCM 31546</strain>
    </source>
</reference>
<evidence type="ECO:0000313" key="1">
    <source>
        <dbReference type="EMBL" id="MBN7802184.1"/>
    </source>
</evidence>
<dbReference type="Gene3D" id="3.40.50.2300">
    <property type="match status" value="1"/>
</dbReference>
<protein>
    <submittedName>
        <fullName evidence="1">Protein-tyrosine-phosphatase</fullName>
    </submittedName>
</protein>
<accession>A0ABS3BWU7</accession>
<proteinExistence type="predicted"/>
<dbReference type="PANTHER" id="PTHR43428">
    <property type="entry name" value="ARSENATE REDUCTASE"/>
    <property type="match status" value="1"/>
</dbReference>
<name>A0ABS3BWU7_9BACT</name>
<organism evidence="1 2">
    <name type="scientific">Algoriphagus aestuariicola</name>
    <dbReference type="NCBI Taxonomy" id="1852016"/>
    <lineage>
        <taxon>Bacteria</taxon>
        <taxon>Pseudomonadati</taxon>
        <taxon>Bacteroidota</taxon>
        <taxon>Cytophagia</taxon>
        <taxon>Cytophagales</taxon>
        <taxon>Cyclobacteriaceae</taxon>
        <taxon>Algoriphagus</taxon>
    </lineage>
</organism>
<dbReference type="PANTHER" id="PTHR43428:SF1">
    <property type="entry name" value="ARSENATE REDUCTASE"/>
    <property type="match status" value="1"/>
</dbReference>
<dbReference type="SUPFAM" id="SSF52788">
    <property type="entry name" value="Phosphotyrosine protein phosphatases I"/>
    <property type="match status" value="1"/>
</dbReference>